<keyword evidence="6" id="KW-0411">Iron-sulfur</keyword>
<organism evidence="10 11">
    <name type="scientific">Vibrio halioticoli NBRC 102217</name>
    <dbReference type="NCBI Taxonomy" id="1219072"/>
    <lineage>
        <taxon>Bacteria</taxon>
        <taxon>Pseudomonadati</taxon>
        <taxon>Pseudomonadota</taxon>
        <taxon>Gammaproteobacteria</taxon>
        <taxon>Vibrionales</taxon>
        <taxon>Vibrionaceae</taxon>
        <taxon>Vibrio</taxon>
    </lineage>
</organism>
<evidence type="ECO:0000259" key="9">
    <source>
        <dbReference type="PROSITE" id="PS51918"/>
    </source>
</evidence>
<dbReference type="AlphaFoldDB" id="V5EZS2"/>
<dbReference type="Pfam" id="PF04055">
    <property type="entry name" value="Radical_SAM"/>
    <property type="match status" value="1"/>
</dbReference>
<evidence type="ECO:0000313" key="10">
    <source>
        <dbReference type="EMBL" id="GAD88329.1"/>
    </source>
</evidence>
<dbReference type="NCBIfam" id="NF038283">
    <property type="entry name" value="viperin_w_prok"/>
    <property type="match status" value="1"/>
</dbReference>
<dbReference type="SFLD" id="SFLDG01088">
    <property type="entry name" value="antiviral_proteins"/>
    <property type="match status" value="1"/>
</dbReference>
<dbReference type="Proteomes" id="UP000017800">
    <property type="component" value="Unassembled WGS sequence"/>
</dbReference>
<evidence type="ECO:0000313" key="11">
    <source>
        <dbReference type="Proteomes" id="UP000017800"/>
    </source>
</evidence>
<evidence type="ECO:0000256" key="4">
    <source>
        <dbReference type="ARBA" id="ARBA00022723"/>
    </source>
</evidence>
<proteinExistence type="predicted"/>
<evidence type="ECO:0000256" key="1">
    <source>
        <dbReference type="ARBA" id="ARBA00001966"/>
    </source>
</evidence>
<evidence type="ECO:0000256" key="2">
    <source>
        <dbReference type="ARBA" id="ARBA00022485"/>
    </source>
</evidence>
<dbReference type="InterPro" id="IPR007197">
    <property type="entry name" value="rSAM"/>
</dbReference>
<keyword evidence="4" id="KW-0479">Metal-binding</keyword>
<reference evidence="10 11" key="1">
    <citation type="submission" date="2013-11" db="EMBL/GenBank/DDBJ databases">
        <title>Whole genome shotgun sequence of Vibrio halioticoli NBRC 102217.</title>
        <authorList>
            <person name="Isaki S."/>
            <person name="Kimura A."/>
            <person name="Ohji S."/>
            <person name="Hosoyama A."/>
            <person name="Fujita N."/>
            <person name="Hashimoto M."/>
            <person name="Hosoyama Y."/>
            <person name="Yamazoe A."/>
        </authorList>
    </citation>
    <scope>NUCLEOTIDE SEQUENCE [LARGE SCALE GENOMIC DNA]</scope>
    <source>
        <strain evidence="10 11">NBRC 102217</strain>
    </source>
</reference>
<keyword evidence="7" id="KW-0051">Antiviral defense</keyword>
<name>V5EZS2_9VIBR</name>
<dbReference type="SUPFAM" id="SSF102114">
    <property type="entry name" value="Radical SAM enzymes"/>
    <property type="match status" value="1"/>
</dbReference>
<dbReference type="InterPro" id="IPR013785">
    <property type="entry name" value="Aldolase_TIM"/>
</dbReference>
<dbReference type="GO" id="GO:0051539">
    <property type="term" value="F:4 iron, 4 sulfur cluster binding"/>
    <property type="evidence" value="ECO:0007669"/>
    <property type="project" value="UniProtKB-KW"/>
</dbReference>
<evidence type="ECO:0000256" key="8">
    <source>
        <dbReference type="ARBA" id="ARBA00039667"/>
    </source>
</evidence>
<dbReference type="SFLD" id="SFLDG01067">
    <property type="entry name" value="SPASM/twitch_domain_containing"/>
    <property type="match status" value="1"/>
</dbReference>
<dbReference type="PANTHER" id="PTHR21339:SF0">
    <property type="entry name" value="S-ADENOSYLMETHIONINE-DEPENDENT NUCLEOTIDE DEHYDRATASE RSAD2"/>
    <property type="match status" value="1"/>
</dbReference>
<evidence type="ECO:0000256" key="3">
    <source>
        <dbReference type="ARBA" id="ARBA00022691"/>
    </source>
</evidence>
<dbReference type="OrthoDB" id="9792276at2"/>
<dbReference type="EMBL" id="BAUJ01000004">
    <property type="protein sequence ID" value="GAD88329.1"/>
    <property type="molecule type" value="Genomic_DNA"/>
</dbReference>
<evidence type="ECO:0000256" key="6">
    <source>
        <dbReference type="ARBA" id="ARBA00023014"/>
    </source>
</evidence>
<dbReference type="RefSeq" id="WP_023402716.1">
    <property type="nucleotide sequence ID" value="NZ_BAUJ01000004.1"/>
</dbReference>
<dbReference type="PANTHER" id="PTHR21339">
    <property type="entry name" value="RADICAL S-ADENOSYL METHIONINE DOMAIN-CONTAINING PROTEIN 2"/>
    <property type="match status" value="1"/>
</dbReference>
<keyword evidence="2" id="KW-0004">4Fe-4S</keyword>
<keyword evidence="11" id="KW-1185">Reference proteome</keyword>
<sequence>MKQANQLVINYHITEKCNYDCHYCYAKWAKPNELHRNLDDMKAVLRKLAQYFFSPNPIWQELRYDSVRLNFAGGEPLLLKQRFIDALDYAVELGFKTSIITNGHLIDDQFIAEHSQKLQLLGISYDSSHFETQQQIGRVTPKSKNLTSERLQSIFQKVRHYSPNTELKINTVVNQFNHQENFTSLIGDLHPNKWKVLRVLPVFDSIQTISNQDFDAFVTRHQLVGDVMSVENNDSMTNSYLMLSPDGAFFQNGNNEQGYFKSRLLLSSDVEVALTETGFNATKFAQRYELVTV</sequence>
<dbReference type="PROSITE" id="PS51918">
    <property type="entry name" value="RADICAL_SAM"/>
    <property type="match status" value="1"/>
</dbReference>
<comment type="cofactor">
    <cofactor evidence="1">
        <name>[4Fe-4S] cluster</name>
        <dbReference type="ChEBI" id="CHEBI:49883"/>
    </cofactor>
</comment>
<dbReference type="Gene3D" id="3.20.20.70">
    <property type="entry name" value="Aldolase class I"/>
    <property type="match status" value="1"/>
</dbReference>
<gene>
    <name evidence="10" type="ORF">VHA01S_004_01020</name>
</gene>
<dbReference type="eggNOG" id="COG0535">
    <property type="taxonomic scope" value="Bacteria"/>
</dbReference>
<protein>
    <recommendedName>
        <fullName evidence="8">S-adenosylmethionine-dependent nucleotide dehydratase</fullName>
    </recommendedName>
</protein>
<comment type="caution">
    <text evidence="10">The sequence shown here is derived from an EMBL/GenBank/DDBJ whole genome shotgun (WGS) entry which is preliminary data.</text>
</comment>
<dbReference type="GO" id="GO:0051607">
    <property type="term" value="P:defense response to virus"/>
    <property type="evidence" value="ECO:0007669"/>
    <property type="project" value="UniProtKB-KW"/>
</dbReference>
<dbReference type="GO" id="GO:0046872">
    <property type="term" value="F:metal ion binding"/>
    <property type="evidence" value="ECO:0007669"/>
    <property type="project" value="UniProtKB-KW"/>
</dbReference>
<keyword evidence="5" id="KW-0408">Iron</keyword>
<evidence type="ECO:0000256" key="5">
    <source>
        <dbReference type="ARBA" id="ARBA00023004"/>
    </source>
</evidence>
<accession>V5EZS2</accession>
<dbReference type="InterPro" id="IPR051196">
    <property type="entry name" value="RSAD2/Viperin_antiviral"/>
</dbReference>
<dbReference type="InterPro" id="IPR058240">
    <property type="entry name" value="rSAM_sf"/>
</dbReference>
<keyword evidence="3" id="KW-0949">S-adenosyl-L-methionine</keyword>
<dbReference type="CDD" id="cd01335">
    <property type="entry name" value="Radical_SAM"/>
    <property type="match status" value="1"/>
</dbReference>
<dbReference type="GO" id="GO:0003824">
    <property type="term" value="F:catalytic activity"/>
    <property type="evidence" value="ECO:0007669"/>
    <property type="project" value="InterPro"/>
</dbReference>
<dbReference type="SFLD" id="SFLDS00029">
    <property type="entry name" value="Radical_SAM"/>
    <property type="match status" value="1"/>
</dbReference>
<evidence type="ECO:0000256" key="7">
    <source>
        <dbReference type="ARBA" id="ARBA00023118"/>
    </source>
</evidence>
<feature type="domain" description="Radical SAM core" evidence="9">
    <location>
        <begin position="3"/>
        <end position="227"/>
    </location>
</feature>